<dbReference type="Proteomes" id="UP001054821">
    <property type="component" value="Chromosome 4"/>
</dbReference>
<feature type="compositionally biased region" description="Polar residues" evidence="1">
    <location>
        <begin position="98"/>
        <end position="113"/>
    </location>
</feature>
<comment type="caution">
    <text evidence="2">The sequence shown here is derived from an EMBL/GenBank/DDBJ whole genome shotgun (WGS) entry which is preliminary data.</text>
</comment>
<name>A0AAD4VYE9_PRUDU</name>
<evidence type="ECO:0000313" key="2">
    <source>
        <dbReference type="EMBL" id="KAI5333513.1"/>
    </source>
</evidence>
<keyword evidence="3" id="KW-1185">Reference proteome</keyword>
<feature type="region of interest" description="Disordered" evidence="1">
    <location>
        <begin position="91"/>
        <end position="122"/>
    </location>
</feature>
<reference evidence="2 3" key="1">
    <citation type="journal article" date="2022" name="G3 (Bethesda)">
        <title>Whole-genome sequence and methylome profiling of the almond [Prunus dulcis (Mill.) D.A. Webb] cultivar 'Nonpareil'.</title>
        <authorList>
            <person name="D'Amico-Willman K.M."/>
            <person name="Ouma W.Z."/>
            <person name="Meulia T."/>
            <person name="Sideli G.M."/>
            <person name="Gradziel T.M."/>
            <person name="Fresnedo-Ramirez J."/>
        </authorList>
    </citation>
    <scope>NUCLEOTIDE SEQUENCE [LARGE SCALE GENOMIC DNA]</scope>
    <source>
        <strain evidence="2">Clone GOH B32 T37-40</strain>
    </source>
</reference>
<sequence>MAGSVNNQDGDDETHSTRKGVTSAEFETLFAAVEEVRPLLLGIVNQNPPPQPNRVHEAHNMALKAELLEKDKRTESSIIGNIKSNYESSAPFMEKKNSVQQVPEESNKKTNFTLRDKGSSRN</sequence>
<dbReference type="EMBL" id="JAJFAZ020000004">
    <property type="protein sequence ID" value="KAI5333513.1"/>
    <property type="molecule type" value="Genomic_DNA"/>
</dbReference>
<evidence type="ECO:0000256" key="1">
    <source>
        <dbReference type="SAM" id="MobiDB-lite"/>
    </source>
</evidence>
<protein>
    <submittedName>
        <fullName evidence="2">Uncharacterized protein</fullName>
    </submittedName>
</protein>
<dbReference type="AlphaFoldDB" id="A0AAD4VYE9"/>
<proteinExistence type="predicted"/>
<evidence type="ECO:0000313" key="3">
    <source>
        <dbReference type="Proteomes" id="UP001054821"/>
    </source>
</evidence>
<organism evidence="2 3">
    <name type="scientific">Prunus dulcis</name>
    <name type="common">Almond</name>
    <name type="synonym">Amygdalus dulcis</name>
    <dbReference type="NCBI Taxonomy" id="3755"/>
    <lineage>
        <taxon>Eukaryota</taxon>
        <taxon>Viridiplantae</taxon>
        <taxon>Streptophyta</taxon>
        <taxon>Embryophyta</taxon>
        <taxon>Tracheophyta</taxon>
        <taxon>Spermatophyta</taxon>
        <taxon>Magnoliopsida</taxon>
        <taxon>eudicotyledons</taxon>
        <taxon>Gunneridae</taxon>
        <taxon>Pentapetalae</taxon>
        <taxon>rosids</taxon>
        <taxon>fabids</taxon>
        <taxon>Rosales</taxon>
        <taxon>Rosaceae</taxon>
        <taxon>Amygdaloideae</taxon>
        <taxon>Amygdaleae</taxon>
        <taxon>Prunus</taxon>
    </lineage>
</organism>
<feature type="region of interest" description="Disordered" evidence="1">
    <location>
        <begin position="1"/>
        <end position="21"/>
    </location>
</feature>
<gene>
    <name evidence="2" type="ORF">L3X38_023644</name>
</gene>
<accession>A0AAD4VYE9</accession>